<protein>
    <submittedName>
        <fullName evidence="3">Peptidase M16</fullName>
    </submittedName>
</protein>
<dbReference type="PANTHER" id="PTHR11851:SF224">
    <property type="entry name" value="PROCESSING PROTEASE"/>
    <property type="match status" value="1"/>
</dbReference>
<dbReference type="InterPro" id="IPR050361">
    <property type="entry name" value="MPP/UQCRC_Complex"/>
</dbReference>
<dbReference type="EMBL" id="BOMB01000040">
    <property type="protein sequence ID" value="GID15240.1"/>
    <property type="molecule type" value="Genomic_DNA"/>
</dbReference>
<name>A0A8J3J5Q6_9ACTN</name>
<evidence type="ECO:0000313" key="3">
    <source>
        <dbReference type="EMBL" id="GID15240.1"/>
    </source>
</evidence>
<dbReference type="RefSeq" id="WP_203663458.1">
    <property type="nucleotide sequence ID" value="NZ_BAAAZM010000005.1"/>
</dbReference>
<dbReference type="PANTHER" id="PTHR11851">
    <property type="entry name" value="METALLOPROTEASE"/>
    <property type="match status" value="1"/>
</dbReference>
<dbReference type="InterPro" id="IPR007863">
    <property type="entry name" value="Peptidase_M16_C"/>
</dbReference>
<dbReference type="Pfam" id="PF00675">
    <property type="entry name" value="Peptidase_M16"/>
    <property type="match status" value="1"/>
</dbReference>
<feature type="domain" description="Peptidase M16 N-terminal" evidence="1">
    <location>
        <begin position="65"/>
        <end position="173"/>
    </location>
</feature>
<dbReference type="InterPro" id="IPR011249">
    <property type="entry name" value="Metalloenz_LuxS/M16"/>
</dbReference>
<organism evidence="3 4">
    <name type="scientific">Actinocatenispora rupis</name>
    <dbReference type="NCBI Taxonomy" id="519421"/>
    <lineage>
        <taxon>Bacteria</taxon>
        <taxon>Bacillati</taxon>
        <taxon>Actinomycetota</taxon>
        <taxon>Actinomycetes</taxon>
        <taxon>Micromonosporales</taxon>
        <taxon>Micromonosporaceae</taxon>
        <taxon>Actinocatenispora</taxon>
    </lineage>
</organism>
<feature type="domain" description="Peptidase M16 C-terminal" evidence="2">
    <location>
        <begin position="180"/>
        <end position="352"/>
    </location>
</feature>
<evidence type="ECO:0000259" key="2">
    <source>
        <dbReference type="Pfam" id="PF05193"/>
    </source>
</evidence>
<keyword evidence="4" id="KW-1185">Reference proteome</keyword>
<dbReference type="AlphaFoldDB" id="A0A8J3J5Q6"/>
<proteinExistence type="predicted"/>
<dbReference type="Pfam" id="PF05193">
    <property type="entry name" value="Peptidase_M16_C"/>
    <property type="match status" value="1"/>
</dbReference>
<dbReference type="SUPFAM" id="SSF63411">
    <property type="entry name" value="LuxS/MPP-like metallohydrolase"/>
    <property type="match status" value="2"/>
</dbReference>
<sequence length="443" mass="46428">MTLREVPALAAARKLKLPKTAERTLANGLTVIAARRPAVPLVEVRLRVPFARTNVARGMVLAETMLSGTSELSNVELSTELQRIGGGLTAAVDPDRLLLGGNALSSGLGRLLDLLGLVLSDATYPSGEVAAERDRLADQVRVAKTQPAYLARAALNHRMYGRHPYARQTAEPEQLAAVRPAALRSLHAERVHPAGAILVIVGDVPPAKALDAAEAALSTWNGGGKSVELPAVPGIEPGPVTLADRPGSVQSSLRIGLGAVGRTHPDHSALQLANLIYGGYFSSRLVENIREAKGYTYSPRSSIEHSAAGSSVVVSADVATEVTAPALVETWYELGRLVSTPVGVDELEQARQYGVGTLQLSLATQSGLAGLMSSLSGSGLRLDWLTGHAERMAAASVEAVTEVAERYFAPANAATVVLGDASVIEPSLTRLFPVTRAENGHGE</sequence>
<dbReference type="GO" id="GO:0046872">
    <property type="term" value="F:metal ion binding"/>
    <property type="evidence" value="ECO:0007669"/>
    <property type="project" value="InterPro"/>
</dbReference>
<dbReference type="Gene3D" id="3.30.830.10">
    <property type="entry name" value="Metalloenzyme, LuxS/M16 peptidase-like"/>
    <property type="match status" value="2"/>
</dbReference>
<gene>
    <name evidence="3" type="ORF">Aru02nite_61290</name>
</gene>
<comment type="caution">
    <text evidence="3">The sequence shown here is derived from an EMBL/GenBank/DDBJ whole genome shotgun (WGS) entry which is preliminary data.</text>
</comment>
<dbReference type="InterPro" id="IPR011765">
    <property type="entry name" value="Pept_M16_N"/>
</dbReference>
<dbReference type="Proteomes" id="UP000612808">
    <property type="component" value="Unassembled WGS sequence"/>
</dbReference>
<accession>A0A8J3J5Q6</accession>
<reference evidence="3" key="1">
    <citation type="submission" date="2021-01" db="EMBL/GenBank/DDBJ databases">
        <title>Whole genome shotgun sequence of Actinocatenispora rupis NBRC 107355.</title>
        <authorList>
            <person name="Komaki H."/>
            <person name="Tamura T."/>
        </authorList>
    </citation>
    <scope>NUCLEOTIDE SEQUENCE</scope>
    <source>
        <strain evidence="3">NBRC 107355</strain>
    </source>
</reference>
<evidence type="ECO:0000313" key="4">
    <source>
        <dbReference type="Proteomes" id="UP000612808"/>
    </source>
</evidence>
<evidence type="ECO:0000259" key="1">
    <source>
        <dbReference type="Pfam" id="PF00675"/>
    </source>
</evidence>